<keyword evidence="4" id="KW-0963">Cytoplasm</keyword>
<evidence type="ECO:0000256" key="1">
    <source>
        <dbReference type="ARBA" id="ARBA00004245"/>
    </source>
</evidence>
<evidence type="ECO:0000256" key="6">
    <source>
        <dbReference type="ARBA" id="ARBA00023212"/>
    </source>
</evidence>
<comment type="similarity">
    <text evidence="3">Belongs to the ARPC2 family.</text>
</comment>
<comment type="caution">
    <text evidence="11">The sequence shown here is derived from an EMBL/GenBank/DDBJ whole genome shotgun (WGS) entry which is preliminary data.</text>
</comment>
<evidence type="ECO:0000256" key="8">
    <source>
        <dbReference type="ARBA" id="ARBA00029755"/>
    </source>
</evidence>
<sequence length="457" mass="53723">METNNEKGRKLKRESYRKKGSQKEPTNVEWKRVSDYICGFASKLTKHDCNTELTFYSKLITSKNCCGSQILYHFNTSQEKRREEKRREESYMRMACIDRTSPALKQILLKLYCAEKPLEIDHHLYEFGSVEYHIQSQASNPQLAYLSISMPPLCHGVLPNELSSKTIEMVKGICPNVVEIIEPAKEGYQLTLKLNLNQIPRNKDYDKIIREISSVHSVILSSQLKEILWNVNSDDALQGMYKPIKLVYHPREPFFLIRQPQRIIAVFPIRFKEKSDVTIATTFFQELVDVGSSDKWAKAPHCNWSAIPPPELRGEAFEDLSTNGGFFTFDISSRHVEGNRLDKTVWSLLNFSAYVRYHVKSTKGFIQRRMRKRLESLVEVLHQTNSEENEQTKQHQVHRYTKKLVRSTKYVILKQRWRTFGRKIKRIGFRLKIHGFTRFRQRWLRFPKFSTGYTKID</sequence>
<feature type="region of interest" description="Disordered" evidence="10">
    <location>
        <begin position="1"/>
        <end position="24"/>
    </location>
</feature>
<dbReference type="GO" id="GO:0042995">
    <property type="term" value="C:cell projection"/>
    <property type="evidence" value="ECO:0007669"/>
    <property type="project" value="UniProtKB-SubCell"/>
</dbReference>
<keyword evidence="12" id="KW-1185">Reference proteome</keyword>
<dbReference type="InterPro" id="IPR007188">
    <property type="entry name" value="ARPC2"/>
</dbReference>
<dbReference type="Proteomes" id="UP001374584">
    <property type="component" value="Unassembled WGS sequence"/>
</dbReference>
<dbReference type="GO" id="GO:0051015">
    <property type="term" value="F:actin filament binding"/>
    <property type="evidence" value="ECO:0007669"/>
    <property type="project" value="TreeGrafter"/>
</dbReference>
<evidence type="ECO:0000256" key="10">
    <source>
        <dbReference type="SAM" id="MobiDB-lite"/>
    </source>
</evidence>
<feature type="compositionally biased region" description="Basic residues" evidence="10">
    <location>
        <begin position="9"/>
        <end position="20"/>
    </location>
</feature>
<dbReference type="Gene3D" id="3.30.1460.20">
    <property type="match status" value="2"/>
</dbReference>
<evidence type="ECO:0000256" key="5">
    <source>
        <dbReference type="ARBA" id="ARBA00023203"/>
    </source>
</evidence>
<evidence type="ECO:0000313" key="12">
    <source>
        <dbReference type="Proteomes" id="UP001374584"/>
    </source>
</evidence>
<name>A0AAN9QY75_PHACN</name>
<dbReference type="FunFam" id="3.30.1460.20:FF:000008">
    <property type="entry name" value="Arp2/3 complex 34 kDa subunit"/>
    <property type="match status" value="1"/>
</dbReference>
<organism evidence="11 12">
    <name type="scientific">Phaseolus coccineus</name>
    <name type="common">Scarlet runner bean</name>
    <name type="synonym">Phaseolus multiflorus</name>
    <dbReference type="NCBI Taxonomy" id="3886"/>
    <lineage>
        <taxon>Eukaryota</taxon>
        <taxon>Viridiplantae</taxon>
        <taxon>Streptophyta</taxon>
        <taxon>Embryophyta</taxon>
        <taxon>Tracheophyta</taxon>
        <taxon>Spermatophyta</taxon>
        <taxon>Magnoliopsida</taxon>
        <taxon>eudicotyledons</taxon>
        <taxon>Gunneridae</taxon>
        <taxon>Pentapetalae</taxon>
        <taxon>rosids</taxon>
        <taxon>fabids</taxon>
        <taxon>Fabales</taxon>
        <taxon>Fabaceae</taxon>
        <taxon>Papilionoideae</taxon>
        <taxon>50 kb inversion clade</taxon>
        <taxon>NPAAA clade</taxon>
        <taxon>indigoferoid/millettioid clade</taxon>
        <taxon>Phaseoleae</taxon>
        <taxon>Phaseolus</taxon>
    </lineage>
</organism>
<dbReference type="FunFam" id="3.30.1460.20:FF:000006">
    <property type="entry name" value="Arp2/3 complex 34 kDa subunit"/>
    <property type="match status" value="1"/>
</dbReference>
<dbReference type="EMBL" id="JAYMYR010000006">
    <property type="protein sequence ID" value="KAK7354965.1"/>
    <property type="molecule type" value="Genomic_DNA"/>
</dbReference>
<dbReference type="InterPro" id="IPR034666">
    <property type="entry name" value="ARPC2/4"/>
</dbReference>
<protein>
    <recommendedName>
        <fullName evidence="8">Arp2/3 complex 34 kDa subunit</fullName>
    </recommendedName>
</protein>
<dbReference type="SUPFAM" id="SSF69645">
    <property type="entry name" value="Arp2/3 complex subunits"/>
    <property type="match status" value="2"/>
</dbReference>
<evidence type="ECO:0000256" key="3">
    <source>
        <dbReference type="ARBA" id="ARBA00007192"/>
    </source>
</evidence>
<dbReference type="GO" id="GO:0005200">
    <property type="term" value="F:structural constituent of cytoskeleton"/>
    <property type="evidence" value="ECO:0007669"/>
    <property type="project" value="TreeGrafter"/>
</dbReference>
<comment type="function">
    <text evidence="9">Functions as actin-binding component of the Arp2/3 complex which is involved in regulation of actin polymerization and together with an activating nucleation-promoting factor (NPF) mediates the formation of branched actin networks. Seems to contact the mother actin filament. Arp2/3 complex plays a critical role in the control of cell morphogenesis via the modulation of cell polarity development.</text>
</comment>
<proteinExistence type="inferred from homology"/>
<reference evidence="11 12" key="1">
    <citation type="submission" date="2024-01" db="EMBL/GenBank/DDBJ databases">
        <title>The genomes of 5 underutilized Papilionoideae crops provide insights into root nodulation and disease resistanc.</title>
        <authorList>
            <person name="Jiang F."/>
        </authorList>
    </citation>
    <scope>NUCLEOTIDE SEQUENCE [LARGE SCALE GENOMIC DNA]</scope>
    <source>
        <strain evidence="11">JINMINGXINNONG_FW02</strain>
        <tissue evidence="11">Leaves</tissue>
    </source>
</reference>
<evidence type="ECO:0000313" key="11">
    <source>
        <dbReference type="EMBL" id="KAK7354965.1"/>
    </source>
</evidence>
<dbReference type="GO" id="GO:0034314">
    <property type="term" value="P:Arp2/3 complex-mediated actin nucleation"/>
    <property type="evidence" value="ECO:0007669"/>
    <property type="project" value="InterPro"/>
</dbReference>
<keyword evidence="6" id="KW-0206">Cytoskeleton</keyword>
<evidence type="ECO:0000256" key="9">
    <source>
        <dbReference type="ARBA" id="ARBA00056923"/>
    </source>
</evidence>
<evidence type="ECO:0000256" key="2">
    <source>
        <dbReference type="ARBA" id="ARBA00004316"/>
    </source>
</evidence>
<evidence type="ECO:0000256" key="7">
    <source>
        <dbReference type="ARBA" id="ARBA00023273"/>
    </source>
</evidence>
<dbReference type="GO" id="GO:0005885">
    <property type="term" value="C:Arp2/3 protein complex"/>
    <property type="evidence" value="ECO:0007669"/>
    <property type="project" value="InterPro"/>
</dbReference>
<dbReference type="Pfam" id="PF04045">
    <property type="entry name" value="P34-Arc"/>
    <property type="match status" value="1"/>
</dbReference>
<keyword evidence="5" id="KW-0009">Actin-binding</keyword>
<keyword evidence="7" id="KW-0966">Cell projection</keyword>
<dbReference type="PANTHER" id="PTHR12058">
    <property type="entry name" value="ARP2/3 COMPLEX 34 KDA SUBUNIT"/>
    <property type="match status" value="1"/>
</dbReference>
<dbReference type="PANTHER" id="PTHR12058:SF1">
    <property type="entry name" value="ACTIN-RELATED PROTEIN 2_3 COMPLEX SUBUNIT 2B"/>
    <property type="match status" value="1"/>
</dbReference>
<accession>A0AAN9QY75</accession>
<gene>
    <name evidence="11" type="ORF">VNO80_14210</name>
</gene>
<evidence type="ECO:0000256" key="4">
    <source>
        <dbReference type="ARBA" id="ARBA00022490"/>
    </source>
</evidence>
<comment type="subcellular location">
    <subcellularLocation>
        <location evidence="2">Cell projection</location>
    </subcellularLocation>
    <subcellularLocation>
        <location evidence="1">Cytoplasm</location>
        <location evidence="1">Cytoskeleton</location>
    </subcellularLocation>
</comment>
<dbReference type="GO" id="GO:0030041">
    <property type="term" value="P:actin filament polymerization"/>
    <property type="evidence" value="ECO:0007669"/>
    <property type="project" value="InterPro"/>
</dbReference>
<dbReference type="AlphaFoldDB" id="A0AAN9QY75"/>